<feature type="compositionally biased region" description="Polar residues" evidence="1">
    <location>
        <begin position="299"/>
        <end position="308"/>
    </location>
</feature>
<dbReference type="Gene3D" id="1.25.40.10">
    <property type="entry name" value="Tetratricopeptide repeat domain"/>
    <property type="match status" value="1"/>
</dbReference>
<protein>
    <recommendedName>
        <fullName evidence="3">Sulfatase-modifying factor enzyme-like domain-containing protein</fullName>
    </recommendedName>
</protein>
<feature type="region of interest" description="Disordered" evidence="1">
    <location>
        <begin position="398"/>
        <end position="419"/>
    </location>
</feature>
<feature type="domain" description="Sulfatase-modifying factor enzyme-like" evidence="3">
    <location>
        <begin position="787"/>
        <end position="1002"/>
    </location>
</feature>
<dbReference type="InterPro" id="IPR016187">
    <property type="entry name" value="CTDL_fold"/>
</dbReference>
<dbReference type="InterPro" id="IPR042095">
    <property type="entry name" value="SUMF_sf"/>
</dbReference>
<dbReference type="AlphaFoldDB" id="A0A1S7LCT4"/>
<evidence type="ECO:0000313" key="4">
    <source>
        <dbReference type="EMBL" id="CRH04642.1"/>
    </source>
</evidence>
<feature type="chain" id="PRO_5010543569" description="Sulfatase-modifying factor enzyme-like domain-containing protein" evidence="2">
    <location>
        <begin position="39"/>
        <end position="1004"/>
    </location>
</feature>
<feature type="region of interest" description="Disordered" evidence="1">
    <location>
        <begin position="537"/>
        <end position="585"/>
    </location>
</feature>
<evidence type="ECO:0000256" key="1">
    <source>
        <dbReference type="SAM" id="MobiDB-lite"/>
    </source>
</evidence>
<feature type="compositionally biased region" description="Low complexity" evidence="1">
    <location>
        <begin position="722"/>
        <end position="745"/>
    </location>
</feature>
<dbReference type="InterPro" id="IPR051043">
    <property type="entry name" value="Sulfatase_Mod_Factor_Kinase"/>
</dbReference>
<dbReference type="InterPro" id="IPR011990">
    <property type="entry name" value="TPR-like_helical_dom_sf"/>
</dbReference>
<accession>A0A1S7LCT4</accession>
<feature type="region of interest" description="Disordered" evidence="1">
    <location>
        <begin position="233"/>
        <end position="315"/>
    </location>
</feature>
<dbReference type="Pfam" id="PF03781">
    <property type="entry name" value="FGE-sulfatase"/>
    <property type="match status" value="1"/>
</dbReference>
<gene>
    <name evidence="4" type="ORF">MAGMO_0430</name>
</gene>
<feature type="compositionally biased region" description="Basic and acidic residues" evidence="1">
    <location>
        <begin position="246"/>
        <end position="258"/>
    </location>
</feature>
<dbReference type="PANTHER" id="PTHR23150">
    <property type="entry name" value="SULFATASE MODIFYING FACTOR 1, 2"/>
    <property type="match status" value="1"/>
</dbReference>
<dbReference type="Gene3D" id="3.90.1580.10">
    <property type="entry name" value="paralog of FGE (formylglycine-generating enzyme)"/>
    <property type="match status" value="1"/>
</dbReference>
<evidence type="ECO:0000256" key="2">
    <source>
        <dbReference type="SAM" id="SignalP"/>
    </source>
</evidence>
<evidence type="ECO:0000259" key="3">
    <source>
        <dbReference type="Pfam" id="PF03781"/>
    </source>
</evidence>
<feature type="compositionally biased region" description="Low complexity" evidence="1">
    <location>
        <begin position="560"/>
        <end position="577"/>
    </location>
</feature>
<keyword evidence="2" id="KW-0732">Signal</keyword>
<reference evidence="4" key="1">
    <citation type="submission" date="2015-04" db="EMBL/GenBank/DDBJ databases">
        <authorList>
            <person name="Syromyatnikov M.Y."/>
            <person name="Popov V.N."/>
        </authorList>
    </citation>
    <scope>NUCLEOTIDE SEQUENCE</scope>
    <source>
        <strain evidence="4">MO-1</strain>
    </source>
</reference>
<dbReference type="PANTHER" id="PTHR23150:SF19">
    <property type="entry name" value="FORMYLGLYCINE-GENERATING ENZYME"/>
    <property type="match status" value="1"/>
</dbReference>
<dbReference type="InterPro" id="IPR005532">
    <property type="entry name" value="SUMF_dom"/>
</dbReference>
<dbReference type="SUPFAM" id="SSF56436">
    <property type="entry name" value="C-type lectin-like"/>
    <property type="match status" value="1"/>
</dbReference>
<name>A0A1S7LCT4_MAGMO</name>
<dbReference type="GO" id="GO:0120147">
    <property type="term" value="F:formylglycine-generating oxidase activity"/>
    <property type="evidence" value="ECO:0007669"/>
    <property type="project" value="TreeGrafter"/>
</dbReference>
<dbReference type="EMBL" id="LO017727">
    <property type="protein sequence ID" value="CRH04642.1"/>
    <property type="molecule type" value="Genomic_DNA"/>
</dbReference>
<feature type="region of interest" description="Disordered" evidence="1">
    <location>
        <begin position="678"/>
        <end position="779"/>
    </location>
</feature>
<feature type="signal peptide" evidence="2">
    <location>
        <begin position="1"/>
        <end position="38"/>
    </location>
</feature>
<organism evidence="4">
    <name type="scientific">Magnetococcus massalia (strain MO-1)</name>
    <dbReference type="NCBI Taxonomy" id="451514"/>
    <lineage>
        <taxon>Bacteria</taxon>
        <taxon>Pseudomonadati</taxon>
        <taxon>Pseudomonadota</taxon>
        <taxon>Magnetococcia</taxon>
        <taxon>Magnetococcales</taxon>
        <taxon>Magnetococcaceae</taxon>
        <taxon>Magnetococcus</taxon>
    </lineage>
</organism>
<dbReference type="SUPFAM" id="SSF48452">
    <property type="entry name" value="TPR-like"/>
    <property type="match status" value="1"/>
</dbReference>
<sequence>MPDFGMDPRHIFSRTLPSKAGRLLLLGLTLTMAQPAQARMDEQQIQHLLSSARADIRAQRLSTPVGNNALYKLRSILQEEPDNTMALELLRRAARTYVDFSERLLARGEEQKAVSYIFMAQALFPEDGRVREQDQALTPDFRAEVEAYRRRWIAETLSKGDENLAEDRLTRPSERNALYRYRQVLDVEPDNSRALKGLRQVADRLLMLSKQPGMAQNSARSLYKKALWIEQNHPGLPPTRHPQFKKLADPPEPRDRSNRANSWQTFPGKNKPEQAQPLRREASTPNALTEAPAARKSANRNGSQTENQLGKLLRQGEQALKRDRLTVPYDMSALRYYREALLLDNNSRAARLGMERIVTRLLQLARESGDEGKSARYIDRAASILPNHPGVLATRQSMAKPTPAPAPAATPASTMAKQEPYQPPQAHRAIKKFSETQRAIQLLVHAADHLRNDRLTRPAGRNALEGFRQVLAIDPSNKTAQEGIRSVANRLLELAEKSVLTNPKRSMAMLRKAHELDPQNSKVINFYQRMAALPELADEPPLPGQAAAAPKPMPEPAPAPQAMVKQAAASPSTAATQQPPPSEQMDLENRVEAVLIKAHNALRNDRLTLPPNRNARDLYAQVLRMDLGNPVATQGLRSVAARLNQLAQQSSGNPMRRRLLRQKAQEILADISAYRKPAAVSRPTTPATRPGALLPSEMQVTPKPEAAITPSEPPRQSPAARAVVEPTAAVKPVKAAATRTPAAAPSQPERPKAAPIAEQKRLTQPLGTPPSTPKSWTDPVTKLSFSWVPAGCFNMGSDVGDEDEKPRHHSCVSGFWMAKHEVTQGVWKKVMGKSSNPSKFPLSDQHPVDNISWLDTREFISRLNKLSNSRFRLPTEAEWEYACRSGGQEEVWSGSSMAYEVAWISQPGDKLASTQPVGRKRPNGFGLYDMSGNVYEWVQDWFDPTFYGRAPQHNPVSDNGETELRLLRGGAWLTGSKQARCSDREWLTPDHWFDVTGFRLVRAP</sequence>
<proteinExistence type="predicted"/>